<evidence type="ECO:0000313" key="8">
    <source>
        <dbReference type="EMBL" id="THV37626.1"/>
    </source>
</evidence>
<dbReference type="Pfam" id="PF00962">
    <property type="entry name" value="A_deaminase"/>
    <property type="match status" value="1"/>
</dbReference>
<reference evidence="8 9" key="2">
    <citation type="submission" date="2019-05" db="EMBL/GenBank/DDBJ databases">
        <title>Glycomyces buryatensis sp. nov.</title>
        <authorList>
            <person name="Nikitina E."/>
        </authorList>
    </citation>
    <scope>NUCLEOTIDE SEQUENCE [LARGE SCALE GENOMIC DNA]</scope>
    <source>
        <strain evidence="8 9">18</strain>
    </source>
</reference>
<dbReference type="GO" id="GO:0043103">
    <property type="term" value="P:hypoxanthine salvage"/>
    <property type="evidence" value="ECO:0007669"/>
    <property type="project" value="TreeGrafter"/>
</dbReference>
<dbReference type="EMBL" id="STGY01000069">
    <property type="protein sequence ID" value="THV37626.1"/>
    <property type="molecule type" value="Genomic_DNA"/>
</dbReference>
<reference evidence="9" key="1">
    <citation type="submission" date="2019-04" db="EMBL/GenBank/DDBJ databases">
        <title>Nocardioides xinjiangensis sp. nov.</title>
        <authorList>
            <person name="Liu S."/>
        </authorList>
    </citation>
    <scope>NUCLEOTIDE SEQUENCE [LARGE SCALE GENOMIC DNA]</scope>
    <source>
        <strain evidence="9">18</strain>
    </source>
</reference>
<dbReference type="InterPro" id="IPR006330">
    <property type="entry name" value="Ado/ade_deaminase"/>
</dbReference>
<comment type="cofactor">
    <cofactor evidence="1">
        <name>Zn(2+)</name>
        <dbReference type="ChEBI" id="CHEBI:29105"/>
    </cofactor>
</comment>
<keyword evidence="4" id="KW-0479">Metal-binding</keyword>
<evidence type="ECO:0000256" key="1">
    <source>
        <dbReference type="ARBA" id="ARBA00001947"/>
    </source>
</evidence>
<keyword evidence="5" id="KW-0378">Hydrolase</keyword>
<gene>
    <name evidence="8" type="ORF">FAB82_20325</name>
</gene>
<evidence type="ECO:0000256" key="6">
    <source>
        <dbReference type="ARBA" id="ARBA00022833"/>
    </source>
</evidence>
<dbReference type="GO" id="GO:0046872">
    <property type="term" value="F:metal ion binding"/>
    <property type="evidence" value="ECO:0007669"/>
    <property type="project" value="UniProtKB-KW"/>
</dbReference>
<dbReference type="SUPFAM" id="SSF51556">
    <property type="entry name" value="Metallo-dependent hydrolases"/>
    <property type="match status" value="1"/>
</dbReference>
<organism evidence="8 9">
    <name type="scientific">Glycomyces buryatensis</name>
    <dbReference type="NCBI Taxonomy" id="2570927"/>
    <lineage>
        <taxon>Bacteria</taxon>
        <taxon>Bacillati</taxon>
        <taxon>Actinomycetota</taxon>
        <taxon>Actinomycetes</taxon>
        <taxon>Glycomycetales</taxon>
        <taxon>Glycomycetaceae</taxon>
        <taxon>Glycomyces</taxon>
    </lineage>
</organism>
<protein>
    <recommendedName>
        <fullName evidence="3">adenosine deaminase</fullName>
        <ecNumber evidence="3">3.5.4.4</ecNumber>
    </recommendedName>
</protein>
<comment type="caution">
    <text evidence="8">The sequence shown here is derived from an EMBL/GenBank/DDBJ whole genome shotgun (WGS) entry which is preliminary data.</text>
</comment>
<evidence type="ECO:0000256" key="3">
    <source>
        <dbReference type="ARBA" id="ARBA00012784"/>
    </source>
</evidence>
<comment type="similarity">
    <text evidence="2">Belongs to the metallo-dependent hydrolases superfamily. Adenosine and AMP deaminases family.</text>
</comment>
<dbReference type="AlphaFoldDB" id="A0A4V4HRF4"/>
<dbReference type="GO" id="GO:0006154">
    <property type="term" value="P:adenosine catabolic process"/>
    <property type="evidence" value="ECO:0007669"/>
    <property type="project" value="TreeGrafter"/>
</dbReference>
<proteinExistence type="inferred from homology"/>
<dbReference type="Gene3D" id="3.20.20.140">
    <property type="entry name" value="Metal-dependent hydrolases"/>
    <property type="match status" value="1"/>
</dbReference>
<evidence type="ECO:0000256" key="5">
    <source>
        <dbReference type="ARBA" id="ARBA00022801"/>
    </source>
</evidence>
<keyword evidence="9" id="KW-1185">Reference proteome</keyword>
<evidence type="ECO:0000259" key="7">
    <source>
        <dbReference type="Pfam" id="PF00962"/>
    </source>
</evidence>
<dbReference type="PANTHER" id="PTHR11409">
    <property type="entry name" value="ADENOSINE DEAMINASE"/>
    <property type="match status" value="1"/>
</dbReference>
<dbReference type="RefSeq" id="WP_136536386.1">
    <property type="nucleotide sequence ID" value="NZ_STGY01000069.1"/>
</dbReference>
<dbReference type="GO" id="GO:0046103">
    <property type="term" value="P:inosine biosynthetic process"/>
    <property type="evidence" value="ECO:0007669"/>
    <property type="project" value="TreeGrafter"/>
</dbReference>
<dbReference type="InterPro" id="IPR032466">
    <property type="entry name" value="Metal_Hydrolase"/>
</dbReference>
<evidence type="ECO:0000313" key="9">
    <source>
        <dbReference type="Proteomes" id="UP000308760"/>
    </source>
</evidence>
<dbReference type="GO" id="GO:0004000">
    <property type="term" value="F:adenosine deaminase activity"/>
    <property type="evidence" value="ECO:0007669"/>
    <property type="project" value="TreeGrafter"/>
</dbReference>
<dbReference type="EC" id="3.5.4.4" evidence="3"/>
<evidence type="ECO:0000256" key="4">
    <source>
        <dbReference type="ARBA" id="ARBA00022723"/>
    </source>
</evidence>
<dbReference type="PANTHER" id="PTHR11409:SF43">
    <property type="entry name" value="ADENOSINE DEAMINASE"/>
    <property type="match status" value="1"/>
</dbReference>
<sequence>MNPDTVSLIPKVDLHVHQESSPRLDRVLSRSTPREPFDWQSWSADMIARTPPGIERLRELASVHPVPQELDQDPELFIARHVDLFSEAASDGAVLVEVRCGRKSVRRPDFIPLFREAERRVRMHHPHFHAEPVMMFKLWYGEHETESLMSECLRLAGGVAGIDFVYEPYDREADWSLAYRVADRLSSEGFGITAHVGEFSTANIRSALKMPGLSRIGHGLQAAESPELLNLIGESGILVECCLTSNVKLGAVRELEDHPIRRMMDLGIRVGLGTDDPVQLCTTIGAEYARAGDLGLGDAELLRVSTDAVQASFLPEDAKARLRTLLEPFEHGLTAEGRKAFESDV</sequence>
<feature type="domain" description="Adenosine deaminase" evidence="7">
    <location>
        <begin position="178"/>
        <end position="324"/>
    </location>
</feature>
<evidence type="ECO:0000256" key="2">
    <source>
        <dbReference type="ARBA" id="ARBA00006676"/>
    </source>
</evidence>
<dbReference type="GO" id="GO:0005829">
    <property type="term" value="C:cytosol"/>
    <property type="evidence" value="ECO:0007669"/>
    <property type="project" value="TreeGrafter"/>
</dbReference>
<dbReference type="InterPro" id="IPR001365">
    <property type="entry name" value="A_deaminase_dom"/>
</dbReference>
<keyword evidence="6" id="KW-0862">Zinc</keyword>
<dbReference type="OrthoDB" id="105475at2"/>
<name>A0A4V4HRF4_9ACTN</name>
<dbReference type="Proteomes" id="UP000308760">
    <property type="component" value="Unassembled WGS sequence"/>
</dbReference>
<accession>A0A4V4HRF4</accession>